<proteinExistence type="predicted"/>
<organism evidence="1 2">
    <name type="scientific">Noviherbaspirillum pedocola</name>
    <dbReference type="NCBI Taxonomy" id="2801341"/>
    <lineage>
        <taxon>Bacteria</taxon>
        <taxon>Pseudomonadati</taxon>
        <taxon>Pseudomonadota</taxon>
        <taxon>Betaproteobacteria</taxon>
        <taxon>Burkholderiales</taxon>
        <taxon>Oxalobacteraceae</taxon>
        <taxon>Noviherbaspirillum</taxon>
    </lineage>
</organism>
<dbReference type="AlphaFoldDB" id="A0A934SVT1"/>
<evidence type="ECO:0000313" key="2">
    <source>
        <dbReference type="Proteomes" id="UP000622890"/>
    </source>
</evidence>
<evidence type="ECO:0000313" key="1">
    <source>
        <dbReference type="EMBL" id="MBK4736056.1"/>
    </source>
</evidence>
<keyword evidence="2" id="KW-1185">Reference proteome</keyword>
<protein>
    <submittedName>
        <fullName evidence="1">Uncharacterized protein</fullName>
    </submittedName>
</protein>
<dbReference type="RefSeq" id="WP_200593099.1">
    <property type="nucleotide sequence ID" value="NZ_JAEPBG010000006.1"/>
</dbReference>
<gene>
    <name evidence="1" type="ORF">JJB74_15650</name>
</gene>
<dbReference type="Proteomes" id="UP000622890">
    <property type="component" value="Unassembled WGS sequence"/>
</dbReference>
<sequence>MSQNGNFVEDDSDIVTLEAASGNSERTGWVNVGVHAVCLKLTACGSLFIEVEPRGNEGTKVLGRLVVHKQDAVNAGGSDPDA</sequence>
<dbReference type="EMBL" id="JAEPBG010000006">
    <property type="protein sequence ID" value="MBK4736056.1"/>
    <property type="molecule type" value="Genomic_DNA"/>
</dbReference>
<name>A0A934SVT1_9BURK</name>
<reference evidence="1" key="1">
    <citation type="submission" date="2021-01" db="EMBL/GenBank/DDBJ databases">
        <title>Genome sequence of strain Noviherbaspirillum sp. DKR-6.</title>
        <authorList>
            <person name="Chaudhary D.K."/>
        </authorList>
    </citation>
    <scope>NUCLEOTIDE SEQUENCE</scope>
    <source>
        <strain evidence="1">DKR-6</strain>
    </source>
</reference>
<comment type="caution">
    <text evidence="1">The sequence shown here is derived from an EMBL/GenBank/DDBJ whole genome shotgun (WGS) entry which is preliminary data.</text>
</comment>
<accession>A0A934SVT1</accession>